<protein>
    <submittedName>
        <fullName evidence="1">Uncharacterized protein</fullName>
    </submittedName>
</protein>
<proteinExistence type="predicted"/>
<accession>A0A6M4JC66</accession>
<dbReference type="AlphaFoldDB" id="A0A6M4JC66"/>
<evidence type="ECO:0000313" key="2">
    <source>
        <dbReference type="Proteomes" id="UP000500686"/>
    </source>
</evidence>
<keyword evidence="2" id="KW-1185">Reference proteome</keyword>
<dbReference type="Proteomes" id="UP000500686">
    <property type="component" value="Chromosome"/>
</dbReference>
<evidence type="ECO:0000313" key="1">
    <source>
        <dbReference type="EMBL" id="QJR43669.1"/>
    </source>
</evidence>
<dbReference type="NCBIfam" id="NF045935">
    <property type="entry name" value="MSC_0621_epsi"/>
    <property type="match status" value="1"/>
</dbReference>
<organism evidence="1 2">
    <name type="scientific">Mycoplasma miroungigenitalium</name>
    <dbReference type="NCBI Taxonomy" id="754515"/>
    <lineage>
        <taxon>Bacteria</taxon>
        <taxon>Bacillati</taxon>
        <taxon>Mycoplasmatota</taxon>
        <taxon>Mollicutes</taxon>
        <taxon>Mycoplasmataceae</taxon>
        <taxon>Mycoplasma</taxon>
    </lineage>
</organism>
<gene>
    <name evidence="1" type="ORF">HLA87_02630</name>
</gene>
<dbReference type="RefSeq" id="WP_171111659.1">
    <property type="nucleotide sequence ID" value="NZ_CP053096.1"/>
</dbReference>
<dbReference type="KEGG" id="mmir:HLA87_02630"/>
<name>A0A6M4JC66_9MOLU</name>
<sequence>MENKENNISLEINTLSNVNISFKNCLLYFNVDDEYSWKLINKNSLASFNTTIIKIYDLFKKRTFFCFLNNASVVINNNKATINTFSHVNVYKEVENNQYINEYKNIYKDVSAKINYLNSAKNIGLKLDESVKLNKLKSIQYEYKMKILFSLVECERDEYE</sequence>
<reference evidence="1 2" key="1">
    <citation type="submission" date="2020-05" db="EMBL/GenBank/DDBJ databases">
        <title>Novel Mycoplasma species detected in Mirounga angustirostris (northern elephant seal) from the USA.</title>
        <authorList>
            <person name="Volokhov D.V."/>
        </authorList>
    </citation>
    <scope>NUCLEOTIDE SEQUENCE [LARGE SCALE GENOMIC DNA]</scope>
    <source>
        <strain evidence="1 2">Mirounga ES2806-GEN</strain>
    </source>
</reference>
<dbReference type="EMBL" id="CP053096">
    <property type="protein sequence ID" value="QJR43669.1"/>
    <property type="molecule type" value="Genomic_DNA"/>
</dbReference>